<dbReference type="AlphaFoldDB" id="A0AAD8QD43"/>
<keyword evidence="3" id="KW-1185">Reference proteome</keyword>
<organism evidence="2 3">
    <name type="scientific">Colletotrichum navitas</name>
    <dbReference type="NCBI Taxonomy" id="681940"/>
    <lineage>
        <taxon>Eukaryota</taxon>
        <taxon>Fungi</taxon>
        <taxon>Dikarya</taxon>
        <taxon>Ascomycota</taxon>
        <taxon>Pezizomycotina</taxon>
        <taxon>Sordariomycetes</taxon>
        <taxon>Hypocreomycetidae</taxon>
        <taxon>Glomerellales</taxon>
        <taxon>Glomerellaceae</taxon>
        <taxon>Colletotrichum</taxon>
        <taxon>Colletotrichum graminicola species complex</taxon>
    </lineage>
</organism>
<gene>
    <name evidence="2" type="ORF">LY79DRAFT_4107</name>
</gene>
<dbReference type="RefSeq" id="XP_060420520.1">
    <property type="nucleotide sequence ID" value="XM_060553086.1"/>
</dbReference>
<dbReference type="EMBL" id="JAHLJV010000001">
    <property type="protein sequence ID" value="KAK1600024.1"/>
    <property type="molecule type" value="Genomic_DNA"/>
</dbReference>
<keyword evidence="1" id="KW-0732">Signal</keyword>
<comment type="caution">
    <text evidence="2">The sequence shown here is derived from an EMBL/GenBank/DDBJ whole genome shotgun (WGS) entry which is preliminary data.</text>
</comment>
<evidence type="ECO:0000313" key="2">
    <source>
        <dbReference type="EMBL" id="KAK1600024.1"/>
    </source>
</evidence>
<proteinExistence type="predicted"/>
<evidence type="ECO:0008006" key="4">
    <source>
        <dbReference type="Google" id="ProtNLM"/>
    </source>
</evidence>
<protein>
    <recommendedName>
        <fullName evidence="4">Secreted protein</fullName>
    </recommendedName>
</protein>
<sequence>MFLQLRLSCGANVFLRLAVLAAEDLNNKLGIISACLSCTRASMASTKLPARHGAVQCGRPRVTGREYWGLLWRCAASMPLVSKHAVGVVHRPVNLEIIVCFAHAPRVLLPITTTTLSWRLRLCTMVRQTPPRTIPLGSYNGNIRFPQS</sequence>
<dbReference type="GeneID" id="85437326"/>
<accession>A0AAD8QD43</accession>
<evidence type="ECO:0000256" key="1">
    <source>
        <dbReference type="SAM" id="SignalP"/>
    </source>
</evidence>
<evidence type="ECO:0000313" key="3">
    <source>
        <dbReference type="Proteomes" id="UP001230504"/>
    </source>
</evidence>
<reference evidence="2" key="1">
    <citation type="submission" date="2021-06" db="EMBL/GenBank/DDBJ databases">
        <title>Comparative genomics, transcriptomics and evolutionary studies reveal genomic signatures of adaptation to plant cell wall in hemibiotrophic fungi.</title>
        <authorList>
            <consortium name="DOE Joint Genome Institute"/>
            <person name="Baroncelli R."/>
            <person name="Diaz J.F."/>
            <person name="Benocci T."/>
            <person name="Peng M."/>
            <person name="Battaglia E."/>
            <person name="Haridas S."/>
            <person name="Andreopoulos W."/>
            <person name="Labutti K."/>
            <person name="Pangilinan J."/>
            <person name="Floch G.L."/>
            <person name="Makela M.R."/>
            <person name="Henrissat B."/>
            <person name="Grigoriev I.V."/>
            <person name="Crouch J.A."/>
            <person name="De Vries R.P."/>
            <person name="Sukno S.A."/>
            <person name="Thon M.R."/>
        </authorList>
    </citation>
    <scope>NUCLEOTIDE SEQUENCE</scope>
    <source>
        <strain evidence="2">CBS 125086</strain>
    </source>
</reference>
<feature type="chain" id="PRO_5042262133" description="Secreted protein" evidence="1">
    <location>
        <begin position="22"/>
        <end position="148"/>
    </location>
</feature>
<name>A0AAD8QD43_9PEZI</name>
<dbReference type="Proteomes" id="UP001230504">
    <property type="component" value="Unassembled WGS sequence"/>
</dbReference>
<feature type="signal peptide" evidence="1">
    <location>
        <begin position="1"/>
        <end position="21"/>
    </location>
</feature>